<organism evidence="1 2">
    <name type="scientific">Solidesulfovibrio magneticus (strain ATCC 700980 / DSM 13731 / RS-1)</name>
    <name type="common">Desulfovibrio magneticus</name>
    <dbReference type="NCBI Taxonomy" id="573370"/>
    <lineage>
        <taxon>Bacteria</taxon>
        <taxon>Pseudomonadati</taxon>
        <taxon>Thermodesulfobacteriota</taxon>
        <taxon>Desulfovibrionia</taxon>
        <taxon>Desulfovibrionales</taxon>
        <taxon>Desulfovibrionaceae</taxon>
        <taxon>Solidesulfovibrio</taxon>
    </lineage>
</organism>
<reference evidence="1 2" key="1">
    <citation type="journal article" date="2009" name="Genome Res.">
        <title>Whole genome sequence of Desulfovibrio magneticus strain RS-1 revealed common gene clusters in magnetotactic bacteria.</title>
        <authorList>
            <person name="Nakazawa H."/>
            <person name="Arakaki A."/>
            <person name="Narita-Yamada S."/>
            <person name="Yashiro I."/>
            <person name="Jinno K."/>
            <person name="Aoki N."/>
            <person name="Tsuruyama A."/>
            <person name="Okamura Y."/>
            <person name="Tanikawa S."/>
            <person name="Fujita N."/>
            <person name="Takeyama H."/>
            <person name="Matsunaga T."/>
        </authorList>
    </citation>
    <scope>NUCLEOTIDE SEQUENCE [LARGE SCALE GENOMIC DNA]</scope>
    <source>
        <strain evidence="2">ATCC 700980 / DSM 13731 / RS-1</strain>
    </source>
</reference>
<dbReference type="HOGENOM" id="CLU_2166899_0_0_7"/>
<dbReference type="STRING" id="573370.DMR_32020"/>
<dbReference type="KEGG" id="dma:DMR_32020"/>
<protein>
    <submittedName>
        <fullName evidence="1">Uncharacterized protein</fullName>
    </submittedName>
</protein>
<name>C4XJE3_SOLM1</name>
<dbReference type="AlphaFoldDB" id="C4XJE3"/>
<accession>C4XJE3</accession>
<keyword evidence="2" id="KW-1185">Reference proteome</keyword>
<dbReference type="Proteomes" id="UP000009071">
    <property type="component" value="Chromosome"/>
</dbReference>
<dbReference type="RefSeq" id="WP_015861845.1">
    <property type="nucleotide sequence ID" value="NC_012796.1"/>
</dbReference>
<dbReference type="OrthoDB" id="9845784at2"/>
<dbReference type="EMBL" id="AP010904">
    <property type="protein sequence ID" value="BAH76693.1"/>
    <property type="molecule type" value="Genomic_DNA"/>
</dbReference>
<sequence>MNDDTFLKVYLSSEQLARVKNLLHYPQIFGKIDESLRALNLAYIHAGQTYATKFARMLFDPSFSRVVSLVAASGQINKGIRSEPSDYMAASKFKKKRLFAAVNLVREQLK</sequence>
<evidence type="ECO:0000313" key="1">
    <source>
        <dbReference type="EMBL" id="BAH76693.1"/>
    </source>
</evidence>
<gene>
    <name evidence="1" type="ordered locus">DMR_32020</name>
</gene>
<proteinExistence type="predicted"/>
<evidence type="ECO:0000313" key="2">
    <source>
        <dbReference type="Proteomes" id="UP000009071"/>
    </source>
</evidence>